<dbReference type="EMBL" id="FRAF01000027">
    <property type="protein sequence ID" value="SHK92565.1"/>
    <property type="molecule type" value="Genomic_DNA"/>
</dbReference>
<dbReference type="OrthoDB" id="2453377at2"/>
<accession>A0A1M6WGB7</accession>
<organism evidence="1 2">
    <name type="scientific">Alicyclobacillus tolerans</name>
    <dbReference type="NCBI Taxonomy" id="90970"/>
    <lineage>
        <taxon>Bacteria</taxon>
        <taxon>Bacillati</taxon>
        <taxon>Bacillota</taxon>
        <taxon>Bacilli</taxon>
        <taxon>Bacillales</taxon>
        <taxon>Alicyclobacillaceae</taxon>
        <taxon>Alicyclobacillus</taxon>
    </lineage>
</organism>
<dbReference type="AlphaFoldDB" id="A0A1M6WGB7"/>
<dbReference type="STRING" id="1830138.SAMN05443507_12730"/>
<gene>
    <name evidence="1" type="ORF">SAMN05443507_12730</name>
</gene>
<keyword evidence="2" id="KW-1185">Reference proteome</keyword>
<protein>
    <submittedName>
        <fullName evidence="1">Uncharacterized protein</fullName>
    </submittedName>
</protein>
<reference evidence="2" key="1">
    <citation type="submission" date="2016-11" db="EMBL/GenBank/DDBJ databases">
        <authorList>
            <person name="Varghese N."/>
            <person name="Submissions S."/>
        </authorList>
    </citation>
    <scope>NUCLEOTIDE SEQUENCE [LARGE SCALE GENOMIC DNA]</scope>
    <source>
        <strain evidence="2">USBA-503</strain>
    </source>
</reference>
<dbReference type="RefSeq" id="WP_072875080.1">
    <property type="nucleotide sequence ID" value="NZ_FRAF01000027.1"/>
</dbReference>
<proteinExistence type="predicted"/>
<evidence type="ECO:0000313" key="2">
    <source>
        <dbReference type="Proteomes" id="UP000184016"/>
    </source>
</evidence>
<evidence type="ECO:0000313" key="1">
    <source>
        <dbReference type="EMBL" id="SHK92565.1"/>
    </source>
</evidence>
<dbReference type="Proteomes" id="UP000184016">
    <property type="component" value="Unassembled WGS sequence"/>
</dbReference>
<sequence>MNDKERVLKQAKQPLGPVEVKVEGLEDGYRLTFRANPERIRTDRRVAGSFIAFLSQVDRAGIRLPFFFRWLLRFWKRYNQK</sequence>
<name>A0A1M6WGB7_9BACL</name>